<evidence type="ECO:0008006" key="3">
    <source>
        <dbReference type="Google" id="ProtNLM"/>
    </source>
</evidence>
<keyword evidence="2" id="KW-1185">Reference proteome</keyword>
<organism evidence="1 2">
    <name type="scientific">Methylorubrum aminovorans</name>
    <dbReference type="NCBI Taxonomy" id="269069"/>
    <lineage>
        <taxon>Bacteria</taxon>
        <taxon>Pseudomonadati</taxon>
        <taxon>Pseudomonadota</taxon>
        <taxon>Alphaproteobacteria</taxon>
        <taxon>Hyphomicrobiales</taxon>
        <taxon>Methylobacteriaceae</taxon>
        <taxon>Methylorubrum</taxon>
    </lineage>
</organism>
<protein>
    <recommendedName>
        <fullName evidence="3">Transposase IS30-like HTH domain-containing protein</fullName>
    </recommendedName>
</protein>
<reference evidence="1" key="2">
    <citation type="submission" date="2021-08" db="EMBL/GenBank/DDBJ databases">
        <authorList>
            <person name="Tani A."/>
            <person name="Ola A."/>
            <person name="Ogura Y."/>
            <person name="Katsura K."/>
            <person name="Hayashi T."/>
        </authorList>
    </citation>
    <scope>NUCLEOTIDE SEQUENCE</scope>
    <source>
        <strain evidence="1">NBRC 15686</strain>
    </source>
</reference>
<accession>A0ABQ4UJ66</accession>
<evidence type="ECO:0000313" key="2">
    <source>
        <dbReference type="Proteomes" id="UP001055039"/>
    </source>
</evidence>
<gene>
    <name evidence="1" type="ORF">LNAOJCKE_3038</name>
</gene>
<evidence type="ECO:0000313" key="1">
    <source>
        <dbReference type="EMBL" id="GJE65825.1"/>
    </source>
</evidence>
<proteinExistence type="predicted"/>
<dbReference type="EMBL" id="BPRC01000010">
    <property type="protein sequence ID" value="GJE65825.1"/>
    <property type="molecule type" value="Genomic_DNA"/>
</dbReference>
<dbReference type="Proteomes" id="UP001055039">
    <property type="component" value="Unassembled WGS sequence"/>
</dbReference>
<comment type="caution">
    <text evidence="1">The sequence shown here is derived from an EMBL/GenBank/DDBJ whole genome shotgun (WGS) entry which is preliminary data.</text>
</comment>
<sequence length="162" mass="17758">MARLPVDAPLRATMRRLRAEGRSLREIAVRVGRSNAVVFQHVSDIDIRHISKAGVPVTNRERETMRRLREQGMALEEIGAQVGRSIHCVHDHVSDIAIRCRPGTKGLGADGYARLLAAAEGGVPRAQLAVRFGLAVNSVGPILTRARQQRERAKAAQETRAC</sequence>
<reference evidence="1" key="1">
    <citation type="journal article" date="2021" name="Front. Microbiol.">
        <title>Comprehensive Comparative Genomics and Phenotyping of Methylobacterium Species.</title>
        <authorList>
            <person name="Alessa O."/>
            <person name="Ogura Y."/>
            <person name="Fujitani Y."/>
            <person name="Takami H."/>
            <person name="Hayashi T."/>
            <person name="Sahin N."/>
            <person name="Tani A."/>
        </authorList>
    </citation>
    <scope>NUCLEOTIDE SEQUENCE</scope>
    <source>
        <strain evidence="1">NBRC 15686</strain>
    </source>
</reference>
<name>A0ABQ4UJ66_9HYPH</name>